<reference evidence="5 6" key="1">
    <citation type="journal article" date="2012" name="PLoS Pathog.">
        <title>Diverse lifestyles and strategies of plant pathogenesis encoded in the genomes of eighteen Dothideomycetes fungi.</title>
        <authorList>
            <person name="Ohm R.A."/>
            <person name="Feau N."/>
            <person name="Henrissat B."/>
            <person name="Schoch C.L."/>
            <person name="Horwitz B.A."/>
            <person name="Barry K.W."/>
            <person name="Condon B.J."/>
            <person name="Copeland A.C."/>
            <person name="Dhillon B."/>
            <person name="Glaser F."/>
            <person name="Hesse C.N."/>
            <person name="Kosti I."/>
            <person name="LaButti K."/>
            <person name="Lindquist E.A."/>
            <person name="Lucas S."/>
            <person name="Salamov A.A."/>
            <person name="Bradshaw R.E."/>
            <person name="Ciuffetti L."/>
            <person name="Hamelin R.C."/>
            <person name="Kema G.H.J."/>
            <person name="Lawrence C."/>
            <person name="Scott J.A."/>
            <person name="Spatafora J.W."/>
            <person name="Turgeon B.G."/>
            <person name="de Wit P.J.G.M."/>
            <person name="Zhong S."/>
            <person name="Goodwin S.B."/>
            <person name="Grigoriev I.V."/>
        </authorList>
    </citation>
    <scope>NUCLEOTIDE SEQUENCE [LARGE SCALE GENOMIC DNA]</scope>
    <source>
        <strain evidence="6">C5 / ATCC 48332 / race O</strain>
    </source>
</reference>
<dbReference type="AlphaFoldDB" id="M2UVY8"/>
<feature type="region of interest" description="Disordered" evidence="4">
    <location>
        <begin position="138"/>
        <end position="183"/>
    </location>
</feature>
<dbReference type="PANTHER" id="PTHR28529:SF2">
    <property type="entry name" value="DNA REPAIR PROTEIN SWI5 HOMOLOG"/>
    <property type="match status" value="1"/>
</dbReference>
<feature type="region of interest" description="Disordered" evidence="4">
    <location>
        <begin position="1"/>
        <end position="25"/>
    </location>
</feature>
<evidence type="ECO:0000256" key="4">
    <source>
        <dbReference type="SAM" id="MobiDB-lite"/>
    </source>
</evidence>
<dbReference type="Proteomes" id="UP000016936">
    <property type="component" value="Unassembled WGS sequence"/>
</dbReference>
<feature type="compositionally biased region" description="Polar residues" evidence="4">
    <location>
        <begin position="171"/>
        <end position="180"/>
    </location>
</feature>
<dbReference type="HOGENOM" id="CLU_594648_0_0_1"/>
<evidence type="ECO:0008006" key="7">
    <source>
        <dbReference type="Google" id="ProtNLM"/>
    </source>
</evidence>
<evidence type="ECO:0000256" key="1">
    <source>
        <dbReference type="ARBA" id="ARBA00008060"/>
    </source>
</evidence>
<gene>
    <name evidence="5" type="ORF">COCHEDRAFT_1203116</name>
</gene>
<dbReference type="OMA" id="PTHESHR"/>
<dbReference type="Pfam" id="PF07061">
    <property type="entry name" value="Swi5"/>
    <property type="match status" value="1"/>
</dbReference>
<evidence type="ECO:0000256" key="3">
    <source>
        <dbReference type="ARBA" id="ARBA00023204"/>
    </source>
</evidence>
<comment type="similarity">
    <text evidence="1">Belongs to the SWI5/SAE3 family.</text>
</comment>
<feature type="compositionally biased region" description="Polar residues" evidence="4">
    <location>
        <begin position="229"/>
        <end position="239"/>
    </location>
</feature>
<keyword evidence="6" id="KW-1185">Reference proteome</keyword>
<dbReference type="OrthoDB" id="255837at2759"/>
<dbReference type="EMBL" id="KB445575">
    <property type="protein sequence ID" value="EMD92008.1"/>
    <property type="molecule type" value="Genomic_DNA"/>
</dbReference>
<keyword evidence="2" id="KW-0227">DNA damage</keyword>
<organism evidence="5 6">
    <name type="scientific">Cochliobolus heterostrophus (strain C5 / ATCC 48332 / race O)</name>
    <name type="common">Southern corn leaf blight fungus</name>
    <name type="synonym">Bipolaris maydis</name>
    <dbReference type="NCBI Taxonomy" id="701091"/>
    <lineage>
        <taxon>Eukaryota</taxon>
        <taxon>Fungi</taxon>
        <taxon>Dikarya</taxon>
        <taxon>Ascomycota</taxon>
        <taxon>Pezizomycotina</taxon>
        <taxon>Dothideomycetes</taxon>
        <taxon>Pleosporomycetidae</taxon>
        <taxon>Pleosporales</taxon>
        <taxon>Pleosporineae</taxon>
        <taxon>Pleosporaceae</taxon>
        <taxon>Bipolaris</taxon>
    </lineage>
</organism>
<name>M2UVY8_COCH5</name>
<proteinExistence type="inferred from homology"/>
<evidence type="ECO:0000313" key="6">
    <source>
        <dbReference type="Proteomes" id="UP000016936"/>
    </source>
</evidence>
<dbReference type="PANTHER" id="PTHR28529">
    <property type="entry name" value="DNA REPAIR PROTEIN SWI5 HOMOLOG"/>
    <property type="match status" value="1"/>
</dbReference>
<feature type="compositionally biased region" description="Low complexity" evidence="4">
    <location>
        <begin position="150"/>
        <end position="163"/>
    </location>
</feature>
<dbReference type="GO" id="GO:0000709">
    <property type="term" value="P:meiotic joint molecule formation"/>
    <property type="evidence" value="ECO:0007669"/>
    <property type="project" value="TreeGrafter"/>
</dbReference>
<dbReference type="STRING" id="701091.M2UVY8"/>
<evidence type="ECO:0000256" key="2">
    <source>
        <dbReference type="ARBA" id="ARBA00022763"/>
    </source>
</evidence>
<evidence type="ECO:0000313" key="5">
    <source>
        <dbReference type="EMBL" id="EMD92008.1"/>
    </source>
</evidence>
<feature type="region of interest" description="Disordered" evidence="4">
    <location>
        <begin position="229"/>
        <end position="292"/>
    </location>
</feature>
<keyword evidence="3" id="KW-0234">DNA repair</keyword>
<feature type="region of interest" description="Disordered" evidence="4">
    <location>
        <begin position="310"/>
        <end position="373"/>
    </location>
</feature>
<dbReference type="InterPro" id="IPR010760">
    <property type="entry name" value="DNA-repair_Swi5"/>
</dbReference>
<protein>
    <recommendedName>
        <fullName evidence="7">Swi5-domain-containing protein</fullName>
    </recommendedName>
</protein>
<feature type="compositionally biased region" description="Low complexity" evidence="4">
    <location>
        <begin position="319"/>
        <end position="332"/>
    </location>
</feature>
<sequence>MALDKSVTEIADSDEELVMSSPGVGSSDVADKLHAMASAVPQEPPQDASCTYQALTQADANTVPLSTVSLDLARNGASVDTDASGADHTDVKPQDAMLPQEEGAALQMSPHERAARAHMSPLGFAHGTIHASVANRSTVQPESLAGESRSVSAAPTPDSTSPPKDACPQSVRDSSGTCQLQAPLGQMVIVEDDVMRDNPSQPRSNDVDQNAIQSADMIYPNESAVHISQTMGTSDTTRISAAATSSPNPTTPGTTASALAVPKDSSDTHLHPGLSEIQGGKPQINTSDCRPSIPCQESVVNAQESIPFTPQIQPSQEKPQAPSSALQQASQPKDPESHDLNASDAPCSSTCESQDQPTTGASPTAAVLRSPSRIPQETTLSELKAHKAALLTSLRSLPAIQVLLEEMASSEGDADGRYDEPTDAHIMTAANKVVKEHIKLLHEYNELKDVGQGLMGLIADQRGVRIVEVQEEFGIDAED</sequence>
<feature type="compositionally biased region" description="Polar residues" evidence="4">
    <location>
        <begin position="346"/>
        <end position="362"/>
    </location>
</feature>
<accession>M2UVY8</accession>
<dbReference type="eggNOG" id="ENOG502SBQH">
    <property type="taxonomic scope" value="Eukaryota"/>
</dbReference>
<dbReference type="Gene3D" id="1.20.5.170">
    <property type="match status" value="1"/>
</dbReference>
<feature type="compositionally biased region" description="Low complexity" evidence="4">
    <location>
        <begin position="240"/>
        <end position="258"/>
    </location>
</feature>
<dbReference type="GO" id="GO:0034974">
    <property type="term" value="C:Swi5-Swi2 complex"/>
    <property type="evidence" value="ECO:0007669"/>
    <property type="project" value="TreeGrafter"/>
</dbReference>
<dbReference type="GO" id="GO:0010772">
    <property type="term" value="P:meiotic DNA recombinase assembly involved in reciprocal meiotic recombination"/>
    <property type="evidence" value="ECO:0007669"/>
    <property type="project" value="TreeGrafter"/>
</dbReference>
<reference evidence="6" key="2">
    <citation type="journal article" date="2013" name="PLoS Genet.">
        <title>Comparative genome structure, secondary metabolite, and effector coding capacity across Cochliobolus pathogens.</title>
        <authorList>
            <person name="Condon B.J."/>
            <person name="Leng Y."/>
            <person name="Wu D."/>
            <person name="Bushley K.E."/>
            <person name="Ohm R.A."/>
            <person name="Otillar R."/>
            <person name="Martin J."/>
            <person name="Schackwitz W."/>
            <person name="Grimwood J."/>
            <person name="MohdZainudin N."/>
            <person name="Xue C."/>
            <person name="Wang R."/>
            <person name="Manning V.A."/>
            <person name="Dhillon B."/>
            <person name="Tu Z.J."/>
            <person name="Steffenson B.J."/>
            <person name="Salamov A."/>
            <person name="Sun H."/>
            <person name="Lowry S."/>
            <person name="LaButti K."/>
            <person name="Han J."/>
            <person name="Copeland A."/>
            <person name="Lindquist E."/>
            <person name="Barry K."/>
            <person name="Schmutz J."/>
            <person name="Baker S.E."/>
            <person name="Ciuffetti L.M."/>
            <person name="Grigoriev I.V."/>
            <person name="Zhong S."/>
            <person name="Turgeon B.G."/>
        </authorList>
    </citation>
    <scope>NUCLEOTIDE SEQUENCE [LARGE SCALE GENOMIC DNA]</scope>
    <source>
        <strain evidence="6">C5 / ATCC 48332 / race O</strain>
    </source>
</reference>
<dbReference type="GO" id="GO:0032798">
    <property type="term" value="C:Swi5-Sfr1 complex"/>
    <property type="evidence" value="ECO:0007669"/>
    <property type="project" value="TreeGrafter"/>
</dbReference>